<dbReference type="EMBL" id="ARYN01000003">
    <property type="protein sequence ID" value="ORL46799.1"/>
    <property type="molecule type" value="Genomic_DNA"/>
</dbReference>
<reference evidence="5 6" key="1">
    <citation type="submission" date="2013-04" db="EMBL/GenBank/DDBJ databases">
        <title>Zunongwangia sp. 22II14-10F7 Genome Sequencing.</title>
        <authorList>
            <person name="Lai Q."/>
            <person name="Shao Z."/>
        </authorList>
    </citation>
    <scope>NUCLEOTIDE SEQUENCE [LARGE SCALE GENOMIC DNA]</scope>
    <source>
        <strain evidence="5 6">22II14-10F7</strain>
    </source>
</reference>
<comment type="subcellular location">
    <subcellularLocation>
        <location evidence="2">Cell outer membrane</location>
        <topology evidence="2">Multi-pass membrane protein</topology>
    </subcellularLocation>
</comment>
<dbReference type="Gene3D" id="2.60.40.1120">
    <property type="entry name" value="Carboxypeptidase-like, regulatory domain"/>
    <property type="match status" value="1"/>
</dbReference>
<evidence type="ECO:0000256" key="2">
    <source>
        <dbReference type="PROSITE-ProRule" id="PRU01360"/>
    </source>
</evidence>
<keyword evidence="2" id="KW-0472">Membrane</keyword>
<dbReference type="InterPro" id="IPR037066">
    <property type="entry name" value="Plug_dom_sf"/>
</dbReference>
<keyword evidence="2" id="KW-1134">Transmembrane beta strand</keyword>
<dbReference type="Gene3D" id="2.170.130.10">
    <property type="entry name" value="TonB-dependent receptor, plug domain"/>
    <property type="match status" value="1"/>
</dbReference>
<proteinExistence type="inferred from homology"/>
<dbReference type="InterPro" id="IPR008969">
    <property type="entry name" value="CarboxyPept-like_regulatory"/>
</dbReference>
<comment type="caution">
    <text evidence="5">The sequence shown here is derived from an EMBL/GenBank/DDBJ whole genome shotgun (WGS) entry which is preliminary data.</text>
</comment>
<comment type="similarity">
    <text evidence="2">Belongs to the TonB-dependent receptor family.</text>
</comment>
<keyword evidence="2" id="KW-0812">Transmembrane</keyword>
<keyword evidence="2" id="KW-0998">Cell outer membrane</keyword>
<evidence type="ECO:0000256" key="1">
    <source>
        <dbReference type="ARBA" id="ARBA00022729"/>
    </source>
</evidence>
<dbReference type="SUPFAM" id="SSF56935">
    <property type="entry name" value="Porins"/>
    <property type="match status" value="1"/>
</dbReference>
<dbReference type="RefSeq" id="WP_217806676.1">
    <property type="nucleotide sequence ID" value="NZ_ARYN01000003.1"/>
</dbReference>
<dbReference type="GO" id="GO:0009279">
    <property type="term" value="C:cell outer membrane"/>
    <property type="evidence" value="ECO:0007669"/>
    <property type="project" value="UniProtKB-SubCell"/>
</dbReference>
<dbReference type="InterPro" id="IPR012910">
    <property type="entry name" value="Plug_dom"/>
</dbReference>
<keyword evidence="1 3" id="KW-0732">Signal</keyword>
<dbReference type="PANTHER" id="PTHR30069">
    <property type="entry name" value="TONB-DEPENDENT OUTER MEMBRANE RECEPTOR"/>
    <property type="match status" value="1"/>
</dbReference>
<feature type="domain" description="TonB-dependent receptor plug" evidence="4">
    <location>
        <begin position="124"/>
        <end position="226"/>
    </location>
</feature>
<dbReference type="NCBIfam" id="TIGR04056">
    <property type="entry name" value="OMP_RagA_SusC"/>
    <property type="match status" value="1"/>
</dbReference>
<dbReference type="NCBIfam" id="TIGR04057">
    <property type="entry name" value="SusC_RagA_signa"/>
    <property type="match status" value="1"/>
</dbReference>
<name>A0A1Y1T6W5_9FLAO</name>
<feature type="signal peptide" evidence="3">
    <location>
        <begin position="1"/>
        <end position="28"/>
    </location>
</feature>
<feature type="chain" id="PRO_5013390673" description="TonB-dependent receptor plug domain-containing protein" evidence="3">
    <location>
        <begin position="29"/>
        <end position="1044"/>
    </location>
</feature>
<keyword evidence="6" id="KW-1185">Reference proteome</keyword>
<dbReference type="InterPro" id="IPR039426">
    <property type="entry name" value="TonB-dep_rcpt-like"/>
</dbReference>
<dbReference type="AlphaFoldDB" id="A0A1Y1T6W5"/>
<organism evidence="5 6">
    <name type="scientific">Zunongwangia atlantica 22II14-10F7</name>
    <dbReference type="NCBI Taxonomy" id="1185767"/>
    <lineage>
        <taxon>Bacteria</taxon>
        <taxon>Pseudomonadati</taxon>
        <taxon>Bacteroidota</taxon>
        <taxon>Flavobacteriia</taxon>
        <taxon>Flavobacteriales</taxon>
        <taxon>Flavobacteriaceae</taxon>
        <taxon>Zunongwangia</taxon>
    </lineage>
</organism>
<dbReference type="PANTHER" id="PTHR30069:SF29">
    <property type="entry name" value="HEMOGLOBIN AND HEMOGLOBIN-HAPTOGLOBIN-BINDING PROTEIN 1-RELATED"/>
    <property type="match status" value="1"/>
</dbReference>
<dbReference type="Pfam" id="PF07715">
    <property type="entry name" value="Plug"/>
    <property type="match status" value="1"/>
</dbReference>
<dbReference type="STRING" id="1185767.IIF7_04746"/>
<dbReference type="PROSITE" id="PS52016">
    <property type="entry name" value="TONB_DEPENDENT_REC_3"/>
    <property type="match status" value="1"/>
</dbReference>
<dbReference type="InterPro" id="IPR023996">
    <property type="entry name" value="TonB-dep_OMP_SusC/RagA"/>
</dbReference>
<dbReference type="Pfam" id="PF13715">
    <property type="entry name" value="CarbopepD_reg_2"/>
    <property type="match status" value="1"/>
</dbReference>
<dbReference type="InterPro" id="IPR023997">
    <property type="entry name" value="TonB-dep_OMP_SusC/RagA_CS"/>
</dbReference>
<dbReference type="Proteomes" id="UP000192746">
    <property type="component" value="Unassembled WGS sequence"/>
</dbReference>
<evidence type="ECO:0000313" key="5">
    <source>
        <dbReference type="EMBL" id="ORL46799.1"/>
    </source>
</evidence>
<protein>
    <recommendedName>
        <fullName evidence="4">TonB-dependent receptor plug domain-containing protein</fullName>
    </recommendedName>
</protein>
<evidence type="ECO:0000259" key="4">
    <source>
        <dbReference type="Pfam" id="PF07715"/>
    </source>
</evidence>
<evidence type="ECO:0000313" key="6">
    <source>
        <dbReference type="Proteomes" id="UP000192746"/>
    </source>
</evidence>
<sequence length="1044" mass="118562">MKRLLQTFKKPVLLFFLFLFGVFQQSFAQETITVTGKITSAGEVQEPLPFINVLIQGTNQGTTTDFDGNYTLEVAPDATLLFSYLGYKTKTVQVDGRTEINIELEEDIAGLDEVLITGYTSQDKKSITGAISSITSDDIEKVHGGATVSAGLAGKIPGVSFRMNDGRPGASASIQIRNMGDPLYVIDGVQQDAGQFNNLSSNDIASITVLKDASAAIYGVRAANGVVVVTTKKGKRGTRSAVNVNAYVGWQNWSRFPESVNDSYQWMLGRAAAEINQFGSTGITTEELERYRIGEERGYQSFNWKDFIIKKNAPMQNMNVSASGGSDNINYYVSLTHLDQESVLGEEFTFMRDNIQSNVDANITDRLKIGVQINGRVEKRENPGIPGYDDYWLPRFAILRNRPFERPYANDNPEYLNDIGHNETNWGLHNFETGGYYRDTWRVLQTNFTGEYDMPFIDGLKLKGMYSYYIADRIQNGHEYTYEAFTYNPDDDSYTPTGGSTNPFRERTAEKVFRKTYQGQLQYKKDFGDHAVDAVFIAERLENRFLRQYVHSVPSTNTLPLIYFSDMDQYDDSENEEARIGYIAKVSYNYKDKYYLEASGRRDASWKFAPNKRVGYFPSVSGGWRITEEQFFKNLLGSNSILDNLKFRASYGELGDDDIDIGAFDYLTGYNYNQGVAILDGEAVIASRDKGQPITNLTWFKSRITDVGTDFYLFDNKLSGSFDYFYRKRTGLRGRKYDILIPNELGYGLPDENVNSDAQYGIEGALSYSKKFGELSFTVSGNASLSRSKFLESYKPRFDNSYQRYRASGEHRFNNIFWGLEAIGQFQTQEEIDNYPVDIDGQGNSTLLPGDIIYEDINGDGRIGWYDEKPIGYTRYNPMVNFGFSLNLAYKGFDFTADFSGASGYSWNQNWEQRWPYQNEGALNSIFLDRWHRADPLDINSEWIPGKYPAIRFNDGGHSNNRNSTFWLHNVTYLRARTLELGYALPESILDKINLKRARFYVNAYNLFSIDNLEEYGIDPEISDDNGLQYPQNKFVNVGVNISI</sequence>
<accession>A0A1Y1T6W5</accession>
<dbReference type="GO" id="GO:0044718">
    <property type="term" value="P:siderophore transmembrane transport"/>
    <property type="evidence" value="ECO:0007669"/>
    <property type="project" value="TreeGrafter"/>
</dbReference>
<dbReference type="SUPFAM" id="SSF49464">
    <property type="entry name" value="Carboxypeptidase regulatory domain-like"/>
    <property type="match status" value="1"/>
</dbReference>
<evidence type="ECO:0000256" key="3">
    <source>
        <dbReference type="SAM" id="SignalP"/>
    </source>
</evidence>
<keyword evidence="2" id="KW-0813">Transport</keyword>
<gene>
    <name evidence="5" type="ORF">IIF7_04746</name>
</gene>
<dbReference type="GO" id="GO:0015344">
    <property type="term" value="F:siderophore uptake transmembrane transporter activity"/>
    <property type="evidence" value="ECO:0007669"/>
    <property type="project" value="TreeGrafter"/>
</dbReference>